<dbReference type="PROSITE" id="PS50110">
    <property type="entry name" value="RESPONSE_REGULATORY"/>
    <property type="match status" value="1"/>
</dbReference>
<proteinExistence type="predicted"/>
<dbReference type="SMART" id="SM00388">
    <property type="entry name" value="HisKA"/>
    <property type="match status" value="1"/>
</dbReference>
<dbReference type="AlphaFoldDB" id="A0A6C0JX48"/>
<dbReference type="PANTHER" id="PTHR45339:SF1">
    <property type="entry name" value="HYBRID SIGNAL TRANSDUCTION HISTIDINE KINASE J"/>
    <property type="match status" value="1"/>
</dbReference>
<dbReference type="Gene3D" id="1.10.287.130">
    <property type="match status" value="1"/>
</dbReference>
<dbReference type="InterPro" id="IPR001789">
    <property type="entry name" value="Sig_transdc_resp-reg_receiver"/>
</dbReference>
<dbReference type="Pfam" id="PF00512">
    <property type="entry name" value="HisKA"/>
    <property type="match status" value="1"/>
</dbReference>
<keyword evidence="2" id="KW-0902">Two-component regulatory system</keyword>
<evidence type="ECO:0000256" key="1">
    <source>
        <dbReference type="ARBA" id="ARBA00022553"/>
    </source>
</evidence>
<dbReference type="EMBL" id="MN740696">
    <property type="protein sequence ID" value="QHU08314.1"/>
    <property type="molecule type" value="Genomic_DNA"/>
</dbReference>
<keyword evidence="1" id="KW-0597">Phosphoprotein</keyword>
<dbReference type="InterPro" id="IPR005467">
    <property type="entry name" value="His_kinase_dom"/>
</dbReference>
<dbReference type="GO" id="GO:0000155">
    <property type="term" value="F:phosphorelay sensor kinase activity"/>
    <property type="evidence" value="ECO:0007669"/>
    <property type="project" value="InterPro"/>
</dbReference>
<dbReference type="CDD" id="cd00082">
    <property type="entry name" value="HisKA"/>
    <property type="match status" value="1"/>
</dbReference>
<dbReference type="FunFam" id="3.30.565.10:FF:000010">
    <property type="entry name" value="Sensor histidine kinase RcsC"/>
    <property type="match status" value="1"/>
</dbReference>
<dbReference type="Pfam" id="PF00072">
    <property type="entry name" value="Response_reg"/>
    <property type="match status" value="1"/>
</dbReference>
<protein>
    <recommendedName>
        <fullName evidence="6">Histidine kinase</fullName>
    </recommendedName>
</protein>
<dbReference type="SMART" id="SM00448">
    <property type="entry name" value="REC"/>
    <property type="match status" value="1"/>
</dbReference>
<feature type="domain" description="Response regulatory" evidence="4">
    <location>
        <begin position="552"/>
        <end position="666"/>
    </location>
</feature>
<name>A0A6C0JX48_9ZZZZ</name>
<evidence type="ECO:0008006" key="6">
    <source>
        <dbReference type="Google" id="ProtNLM"/>
    </source>
</evidence>
<dbReference type="Gene3D" id="3.40.50.2300">
    <property type="match status" value="2"/>
</dbReference>
<dbReference type="InterPro" id="IPR004358">
    <property type="entry name" value="Sig_transdc_His_kin-like_C"/>
</dbReference>
<dbReference type="SMART" id="SM00387">
    <property type="entry name" value="HATPase_c"/>
    <property type="match status" value="1"/>
</dbReference>
<dbReference type="SUPFAM" id="SSF55781">
    <property type="entry name" value="GAF domain-like"/>
    <property type="match status" value="1"/>
</dbReference>
<dbReference type="SUPFAM" id="SSF52172">
    <property type="entry name" value="CheY-like"/>
    <property type="match status" value="2"/>
</dbReference>
<dbReference type="InterPro" id="IPR003661">
    <property type="entry name" value="HisK_dim/P_dom"/>
</dbReference>
<dbReference type="InterPro" id="IPR003594">
    <property type="entry name" value="HATPase_dom"/>
</dbReference>
<dbReference type="SUPFAM" id="SSF55874">
    <property type="entry name" value="ATPase domain of HSP90 chaperone/DNA topoisomerase II/histidine kinase"/>
    <property type="match status" value="1"/>
</dbReference>
<dbReference type="PRINTS" id="PR00344">
    <property type="entry name" value="BCTRLSENSOR"/>
</dbReference>
<dbReference type="PROSITE" id="PS50109">
    <property type="entry name" value="HIS_KIN"/>
    <property type="match status" value="1"/>
</dbReference>
<feature type="domain" description="Histidine kinase" evidence="3">
    <location>
        <begin position="196"/>
        <end position="410"/>
    </location>
</feature>
<dbReference type="Gene3D" id="3.30.565.10">
    <property type="entry name" value="Histidine kinase-like ATPase, C-terminal domain"/>
    <property type="match status" value="1"/>
</dbReference>
<accession>A0A6C0JX48</accession>
<dbReference type="CDD" id="cd16922">
    <property type="entry name" value="HATPase_EvgS-ArcB-TorS-like"/>
    <property type="match status" value="1"/>
</dbReference>
<dbReference type="Pfam" id="PF02518">
    <property type="entry name" value="HATPase_c"/>
    <property type="match status" value="1"/>
</dbReference>
<evidence type="ECO:0000259" key="4">
    <source>
        <dbReference type="PROSITE" id="PS50110"/>
    </source>
</evidence>
<dbReference type="InterPro" id="IPR011006">
    <property type="entry name" value="CheY-like_superfamily"/>
</dbReference>
<evidence type="ECO:0000256" key="2">
    <source>
        <dbReference type="ARBA" id="ARBA00023012"/>
    </source>
</evidence>
<evidence type="ECO:0000259" key="3">
    <source>
        <dbReference type="PROSITE" id="PS50109"/>
    </source>
</evidence>
<dbReference type="CDD" id="cd17546">
    <property type="entry name" value="REC_hyHK_CKI1_RcsC-like"/>
    <property type="match status" value="1"/>
</dbReference>
<dbReference type="InterPro" id="IPR036097">
    <property type="entry name" value="HisK_dim/P_sf"/>
</dbReference>
<dbReference type="InterPro" id="IPR036890">
    <property type="entry name" value="HATPase_C_sf"/>
</dbReference>
<dbReference type="PANTHER" id="PTHR45339">
    <property type="entry name" value="HYBRID SIGNAL TRANSDUCTION HISTIDINE KINASE J"/>
    <property type="match status" value="1"/>
</dbReference>
<organism evidence="5">
    <name type="scientific">viral metagenome</name>
    <dbReference type="NCBI Taxonomy" id="1070528"/>
    <lineage>
        <taxon>unclassified sequences</taxon>
        <taxon>metagenomes</taxon>
        <taxon>organismal metagenomes</taxon>
    </lineage>
</organism>
<reference evidence="5" key="1">
    <citation type="journal article" date="2020" name="Nature">
        <title>Giant virus diversity and host interactions through global metagenomics.</title>
        <authorList>
            <person name="Schulz F."/>
            <person name="Roux S."/>
            <person name="Paez-Espino D."/>
            <person name="Jungbluth S."/>
            <person name="Walsh D.A."/>
            <person name="Denef V.J."/>
            <person name="McMahon K.D."/>
            <person name="Konstantinidis K.T."/>
            <person name="Eloe-Fadrosh E.A."/>
            <person name="Kyrpides N.C."/>
            <person name="Woyke T."/>
        </authorList>
    </citation>
    <scope>NUCLEOTIDE SEQUENCE</scope>
    <source>
        <strain evidence="5">GVMAG-S-1062768-28</strain>
    </source>
</reference>
<evidence type="ECO:0000313" key="5">
    <source>
        <dbReference type="EMBL" id="QHU08314.1"/>
    </source>
</evidence>
<dbReference type="SUPFAM" id="SSF47384">
    <property type="entry name" value="Homodimeric domain of signal transducing histidine kinase"/>
    <property type="match status" value="1"/>
</dbReference>
<sequence length="666" mass="74531">MHQKRKTINNFFYMNINNMLKVSCFNKTSLKESEIEATLHDEELQGILIGEIDISTLCQDILAITKSKLAAVITSTTDNPFNIVYSTNPGISFCQHLPILATTATTVISNSVEEDPRNIGHNLGQCAIKKLCSIPIVKDNTVYGKIILANRKKGYSINTLSTILRQISLISTIVISNDDNMLVSCKKNSELVFLSTISHEMKTPLHGIFNMIALLPTVGTLNEKQQKYISFALSSCEDLVELISDAIDYQKIKNNTLGIQNDTFNLREMITKTIELVRFKAEQKGLTVELSIGEKVPDQVYGDKDKLRQVLINIIGNAIKFTGKGGIIIKVEQYPARIIFTIQDTGCGIKKENLENVFIEYFQEEKYSKNGIGLGLSLSKKLVQMMGGGISVVSKYGHGSTFTIDLPLAQERYKLEMSSSDDEDLSVLIVDPLDNNRITLRKFLRQWKIHVDTSSTFKESRKIIEDDRYNVVIINPISNIGEAVLFTRYMEEKYPDSRIVCIGEADNINLHFDAVISNINDKEQVYNALLSVKKLRRKSVGTLLRGDIKNYKVCVVEDDQVSAFALHEILVNLGVADKNIVVIDNGEQAIRNIIHTKYDIVFMDCKLNGDLSGIDCTKIIKENSIYIKIIGVTASVTEDEKSTWLNSGLDGLIIKPFSSDAIKNVL</sequence>